<accession>A0AA36MKG4</accession>
<name>A0AA36MKG4_9DINO</name>
<dbReference type="AlphaFoldDB" id="A0AA36MKG4"/>
<dbReference type="InterPro" id="IPR036770">
    <property type="entry name" value="Ankyrin_rpt-contain_sf"/>
</dbReference>
<dbReference type="EMBL" id="CAUJNA010000045">
    <property type="protein sequence ID" value="CAJ1370933.1"/>
    <property type="molecule type" value="Genomic_DNA"/>
</dbReference>
<dbReference type="SUPFAM" id="SSF48403">
    <property type="entry name" value="Ankyrin repeat"/>
    <property type="match status" value="1"/>
</dbReference>
<keyword evidence="4" id="KW-1185">Reference proteome</keyword>
<dbReference type="InterPro" id="IPR002110">
    <property type="entry name" value="Ankyrin_rpt"/>
</dbReference>
<dbReference type="Proteomes" id="UP001178507">
    <property type="component" value="Unassembled WGS sequence"/>
</dbReference>
<dbReference type="SMART" id="SM00248">
    <property type="entry name" value="ANK"/>
    <property type="match status" value="4"/>
</dbReference>
<gene>
    <name evidence="3" type="ORF">EVOR1521_LOCUS1387</name>
</gene>
<evidence type="ECO:0000256" key="1">
    <source>
        <dbReference type="ARBA" id="ARBA00022737"/>
    </source>
</evidence>
<dbReference type="PANTHER" id="PTHR24198:SF165">
    <property type="entry name" value="ANKYRIN REPEAT-CONTAINING PROTEIN-RELATED"/>
    <property type="match status" value="1"/>
</dbReference>
<reference evidence="3" key="1">
    <citation type="submission" date="2023-08" db="EMBL/GenBank/DDBJ databases">
        <authorList>
            <person name="Chen Y."/>
            <person name="Shah S."/>
            <person name="Dougan E. K."/>
            <person name="Thang M."/>
            <person name="Chan C."/>
        </authorList>
    </citation>
    <scope>NUCLEOTIDE SEQUENCE</scope>
</reference>
<evidence type="ECO:0000256" key="2">
    <source>
        <dbReference type="ARBA" id="ARBA00023043"/>
    </source>
</evidence>
<comment type="caution">
    <text evidence="3">The sequence shown here is derived from an EMBL/GenBank/DDBJ whole genome shotgun (WGS) entry which is preliminary data.</text>
</comment>
<evidence type="ECO:0000313" key="3">
    <source>
        <dbReference type="EMBL" id="CAJ1370933.1"/>
    </source>
</evidence>
<organism evidence="3 4">
    <name type="scientific">Effrenium voratum</name>
    <dbReference type="NCBI Taxonomy" id="2562239"/>
    <lineage>
        <taxon>Eukaryota</taxon>
        <taxon>Sar</taxon>
        <taxon>Alveolata</taxon>
        <taxon>Dinophyceae</taxon>
        <taxon>Suessiales</taxon>
        <taxon>Symbiodiniaceae</taxon>
        <taxon>Effrenium</taxon>
    </lineage>
</organism>
<dbReference type="Pfam" id="PF00023">
    <property type="entry name" value="Ank"/>
    <property type="match status" value="1"/>
</dbReference>
<protein>
    <submittedName>
        <fullName evidence="3">Uncharacterized protein</fullName>
    </submittedName>
</protein>
<keyword evidence="1" id="KW-0677">Repeat</keyword>
<dbReference type="PANTHER" id="PTHR24198">
    <property type="entry name" value="ANKYRIN REPEAT AND PROTEIN KINASE DOMAIN-CONTAINING PROTEIN"/>
    <property type="match status" value="1"/>
</dbReference>
<proteinExistence type="predicted"/>
<evidence type="ECO:0000313" key="4">
    <source>
        <dbReference type="Proteomes" id="UP001178507"/>
    </source>
</evidence>
<dbReference type="Gene3D" id="1.25.40.20">
    <property type="entry name" value="Ankyrin repeat-containing domain"/>
    <property type="match status" value="2"/>
</dbReference>
<keyword evidence="2" id="KW-0040">ANK repeat</keyword>
<sequence length="585" mass="66079">MALAQPSWLPSCFSGPCMWVVSVADFLNMRLEKTPCHEELLSKGLLVRWQAGFFCIFVSHQWLGIKHPDPNFEQLPMLQQALRHLLAGSDLGVDLTAEFFGKRARLSDKHRASIKDGYIWMDWFSIPQHIPEAQHPQGTATFEDLPMWKAMSSLATQDEYIRLIPKYVEVSDLFVVLAPPCRHDDGTLCGFRSWSERGWCRLELWCQMMSENVKLPPVLVSGSDQINFAMQIHWLDHPPHEGQFTIEADRHSVNKVTRGALVRKMISLKASKKWAAYRYFVARYETLLGLELRQRTREEFMADFKFSSLHSKCRCMSPIVCAALSGDAEMIRVLCSEGLDVNRFDSSIPEVNIFQPMSPVMFAAMLAWRNEETIVALLQQKADIRATTFFGTPMLGYCKTARTVELLIQYRADVNQQERLACIPPLSAACENAAPRSVLLSLLKHRACVNPIKSGVASVHPLACLAMRPANSNNLELAKLLLDARADANMQYRASGIWRAAELLCLARVKIFGPMTPRITNFILEWSTTPLGVACFFGFDEMVKLLLDAEADPEIPNDRGHTPLQLAESTSVLNIVRHHQTTFAV</sequence>